<dbReference type="PIRSF" id="PIRSF014422">
    <property type="entry name" value="UCP014422"/>
    <property type="match status" value="1"/>
</dbReference>
<dbReference type="KEGG" id="pas:Pars_1090"/>
<evidence type="ECO:0000313" key="2">
    <source>
        <dbReference type="Proteomes" id="UP000001567"/>
    </source>
</evidence>
<organism evidence="1 2">
    <name type="scientific">Pyrobaculum arsenaticum (strain DSM 13514 / JCM 11321 / PZ6)</name>
    <dbReference type="NCBI Taxonomy" id="340102"/>
    <lineage>
        <taxon>Archaea</taxon>
        <taxon>Thermoproteota</taxon>
        <taxon>Thermoprotei</taxon>
        <taxon>Thermoproteales</taxon>
        <taxon>Thermoproteaceae</taxon>
        <taxon>Pyrobaculum</taxon>
    </lineage>
</organism>
<evidence type="ECO:0000313" key="1">
    <source>
        <dbReference type="EMBL" id="ABP50668.1"/>
    </source>
</evidence>
<dbReference type="STRING" id="340102.Pars_1090"/>
<dbReference type="EMBL" id="CP000660">
    <property type="protein sequence ID" value="ABP50668.1"/>
    <property type="molecule type" value="Genomic_DNA"/>
</dbReference>
<gene>
    <name evidence="1" type="ordered locus">Pars_1090</name>
</gene>
<name>A4WJV1_PYRAR</name>
<accession>A4WJV1</accession>
<protein>
    <submittedName>
        <fullName evidence="1">Uncharacterized protein</fullName>
    </submittedName>
</protein>
<proteinExistence type="predicted"/>
<dbReference type="AlphaFoldDB" id="A4WJV1"/>
<dbReference type="Proteomes" id="UP000001567">
    <property type="component" value="Chromosome"/>
</dbReference>
<sequence length="152" mass="17422">MINPSRGYFVYLRLPPRIKVLEALGAIADGRVSVVGEGRCEVVSSEGDKTYTVVVGEGYAYSDDNGTIHRGYVGYPIIACLMAEGRLPVDRELAEKLRGIPWKRLNERYKRYEEVLRHIYAERGIERGRAEAYIAEVLREVEKMRLRFRQQG</sequence>
<reference evidence="1 2" key="1">
    <citation type="submission" date="2007-04" db="EMBL/GenBank/DDBJ databases">
        <title>Complete sequence of Pyrobaculum arsenaticum DSM 13514.</title>
        <authorList>
            <consortium name="US DOE Joint Genome Institute"/>
            <person name="Copeland A."/>
            <person name="Lucas S."/>
            <person name="Lapidus A."/>
            <person name="Barry K."/>
            <person name="Glavina del Rio T."/>
            <person name="Dalin E."/>
            <person name="Tice H."/>
            <person name="Pitluck S."/>
            <person name="Chain P."/>
            <person name="Malfatti S."/>
            <person name="Shin M."/>
            <person name="Vergez L."/>
            <person name="Schmutz J."/>
            <person name="Larimer F."/>
            <person name="Land M."/>
            <person name="Hauser L."/>
            <person name="Kyrpides N."/>
            <person name="Mikhailova N."/>
            <person name="Cozen A.E."/>
            <person name="Fitz-Gibbon S.T."/>
            <person name="House C.H."/>
            <person name="Saltikov C."/>
            <person name="Lowe T.M."/>
            <person name="Richardson P."/>
        </authorList>
    </citation>
    <scope>NUCLEOTIDE SEQUENCE [LARGE SCALE GENOMIC DNA]</scope>
    <source>
        <strain evidence="2">ATCC 700994 / DSM 13514 / JCM 11321 / PZ6</strain>
    </source>
</reference>
<dbReference type="HOGENOM" id="CLU_142655_0_0_2"/>
<dbReference type="InterPro" id="IPR016618">
    <property type="entry name" value="UCP014422"/>
</dbReference>